<proteinExistence type="inferred from homology"/>
<keyword evidence="5" id="KW-1185">Reference proteome</keyword>
<dbReference type="GO" id="GO:0008270">
    <property type="term" value="F:zinc ion binding"/>
    <property type="evidence" value="ECO:0007669"/>
    <property type="project" value="InterPro"/>
</dbReference>
<keyword evidence="3" id="KW-0862">Zinc</keyword>
<reference evidence="4 5" key="1">
    <citation type="submission" date="2019-06" db="EMBL/GenBank/DDBJ databases">
        <title>Whole genome shotgun sequence of Glutamicibacter uratoxydans NBRC 15515.</title>
        <authorList>
            <person name="Hosoyama A."/>
            <person name="Uohara A."/>
            <person name="Ohji S."/>
            <person name="Ichikawa N."/>
        </authorList>
    </citation>
    <scope>NUCLEOTIDE SEQUENCE [LARGE SCALE GENOMIC DNA]</scope>
    <source>
        <strain evidence="4 5">NBRC 15515</strain>
    </source>
</reference>
<protein>
    <recommendedName>
        <fullName evidence="6">Carbonic anhydrase</fullName>
    </recommendedName>
</protein>
<dbReference type="SUPFAM" id="SSF53056">
    <property type="entry name" value="beta-carbonic anhydrase, cab"/>
    <property type="match status" value="1"/>
</dbReference>
<organism evidence="4 5">
    <name type="scientific">Glutamicibacter uratoxydans</name>
    <name type="common">Arthrobacter uratoxydans</name>
    <dbReference type="NCBI Taxonomy" id="43667"/>
    <lineage>
        <taxon>Bacteria</taxon>
        <taxon>Bacillati</taxon>
        <taxon>Actinomycetota</taxon>
        <taxon>Actinomycetes</taxon>
        <taxon>Micrococcales</taxon>
        <taxon>Micrococcaceae</taxon>
        <taxon>Glutamicibacter</taxon>
    </lineage>
</organism>
<evidence type="ECO:0008006" key="6">
    <source>
        <dbReference type="Google" id="ProtNLM"/>
    </source>
</evidence>
<sequence length="120" mass="12534">MEFAVSAPYAVPVLVILGHTSCGAVTGTVKGLKKNPKDPSLPAEMNDFAQEIAPIARKVPVEGTEAEHINAVVRANTVAVAQGLVKRSAIIRKAVDEGTTKVVAAVYNLETGAIDWEVAA</sequence>
<dbReference type="Gene3D" id="3.40.1050.10">
    <property type="entry name" value="Carbonic anhydrase"/>
    <property type="match status" value="1"/>
</dbReference>
<dbReference type="AlphaFoldDB" id="A0A4Y4DRE3"/>
<evidence type="ECO:0000313" key="4">
    <source>
        <dbReference type="EMBL" id="GED07912.1"/>
    </source>
</evidence>
<comment type="cofactor">
    <cofactor evidence="3">
        <name>Zn(2+)</name>
        <dbReference type="ChEBI" id="CHEBI:29105"/>
    </cofactor>
    <text evidence="3">Binds 1 zinc ion per subunit.</text>
</comment>
<gene>
    <name evidence="4" type="ORF">AUR04nite_34440</name>
</gene>
<dbReference type="Proteomes" id="UP000316612">
    <property type="component" value="Unassembled WGS sequence"/>
</dbReference>
<evidence type="ECO:0000256" key="3">
    <source>
        <dbReference type="PIRSR" id="PIRSR601765-1"/>
    </source>
</evidence>
<evidence type="ECO:0000313" key="5">
    <source>
        <dbReference type="Proteomes" id="UP000316612"/>
    </source>
</evidence>
<comment type="function">
    <text evidence="2">Catalyzes the reversible hydration of carbon dioxide to form bicarbonate.</text>
</comment>
<dbReference type="Pfam" id="PF00484">
    <property type="entry name" value="Pro_CA"/>
    <property type="match status" value="1"/>
</dbReference>
<keyword evidence="3" id="KW-0479">Metal-binding</keyword>
<dbReference type="EMBL" id="BJNY01000032">
    <property type="protein sequence ID" value="GED07912.1"/>
    <property type="molecule type" value="Genomic_DNA"/>
</dbReference>
<dbReference type="InterPro" id="IPR001765">
    <property type="entry name" value="Carbonic_anhydrase"/>
</dbReference>
<dbReference type="InterPro" id="IPR036874">
    <property type="entry name" value="Carbonic_anhydrase_sf"/>
</dbReference>
<dbReference type="GO" id="GO:0004089">
    <property type="term" value="F:carbonate dehydratase activity"/>
    <property type="evidence" value="ECO:0007669"/>
    <property type="project" value="InterPro"/>
</dbReference>
<feature type="binding site" evidence="3">
    <location>
        <position position="22"/>
    </location>
    <ligand>
        <name>Zn(2+)</name>
        <dbReference type="ChEBI" id="CHEBI:29105"/>
    </ligand>
</feature>
<accession>A0A4Y4DRE3</accession>
<name>A0A4Y4DRE3_GLUUR</name>
<evidence type="ECO:0000256" key="2">
    <source>
        <dbReference type="ARBA" id="ARBA00024993"/>
    </source>
</evidence>
<comment type="caution">
    <text evidence="4">The sequence shown here is derived from an EMBL/GenBank/DDBJ whole genome shotgun (WGS) entry which is preliminary data.</text>
</comment>
<feature type="binding site" evidence="3">
    <location>
        <position position="19"/>
    </location>
    <ligand>
        <name>Zn(2+)</name>
        <dbReference type="ChEBI" id="CHEBI:29105"/>
    </ligand>
</feature>
<comment type="similarity">
    <text evidence="1">Belongs to the beta-class carbonic anhydrase family.</text>
</comment>
<dbReference type="SMART" id="SM00947">
    <property type="entry name" value="Pro_CA"/>
    <property type="match status" value="1"/>
</dbReference>
<evidence type="ECO:0000256" key="1">
    <source>
        <dbReference type="ARBA" id="ARBA00006217"/>
    </source>
</evidence>